<keyword evidence="2" id="KW-1185">Reference proteome</keyword>
<evidence type="ECO:0000313" key="2">
    <source>
        <dbReference type="Proteomes" id="UP000694865"/>
    </source>
</evidence>
<name>A0ABM0GUM3_SACKO</name>
<feature type="region of interest" description="Disordered" evidence="1">
    <location>
        <begin position="764"/>
        <end position="790"/>
    </location>
</feature>
<evidence type="ECO:0000256" key="1">
    <source>
        <dbReference type="SAM" id="MobiDB-lite"/>
    </source>
</evidence>
<dbReference type="Gene3D" id="1.10.4080.10">
    <property type="entry name" value="ADP-ribosylation/Crystallin J1"/>
    <property type="match status" value="2"/>
</dbReference>
<accession>A0ABM0GUM3</accession>
<sequence length="790" mass="88864">MAYHPSSVSRNKRYKDRVYGTIYGACIGNAIGTLTEDMKKCHLNHKYPSKYLQSYIREALRTFRGGMTGSGCRIHDSDLMFVVVQSITECNGQIDAKDLIDRLRLLDRHCIGRTTHKVINHRLASIDPHLAAIEVWKDSGKASAPNGAVVRTSVVGIHQCNDIQEVIKNTINICKMTHADPRCVASCIAVTTGIALMLQGNEYFKINETCFDHARKYLASQKQDREMYSYMNVANCRDLHLDDEGSSYTFKCVGAGFWALRQNDFRETLITIVKEGGDADSNGAVAGALLGCKLGYSGLPQDWLEDLLLESKLLLYIERFINIGIPGITSQRYKPKETYHASSLASCLNYSGNQSIPLGQKKTCLPHRGVHGSDVDRVATHTFAANKSLLPREILLDNILGTIYGNCIGDAIGLLTEYMDKHEARHFYRDAELEYQLKERVDKHKDHQRRWKVGDWTDDSDQMILILQSLVDNSGQVNPTDFAYKLLNWTTNGFRDLGDTGGLVIGTTTYKVLSHSVFRNNPKQAAREVWSSSGGYLAPNGAVMRTSILGIHQFEDIEMVKENTVKICETTHADPRCIASCVAVTTAIALMLQGKHLRHCGEYDVEMIVKDSFRHAKGYLKNYSYIDELQRYMNTYDIRSLRLDEPGKIGYTYKCLGAGFWALRQTDFRRALTSIVKEAGDADTNGAVAGALLGCKLGYNKLPRSWKENLRYKQWLQLKINSFLDMERISENSSHAPSTCDWKSDLTPPVGGVSAFTRTRDTILSSTTDNRHPRSQSQSELSSWHRFYQN</sequence>
<organism evidence="2 3">
    <name type="scientific">Saccoglossus kowalevskii</name>
    <name type="common">Acorn worm</name>
    <dbReference type="NCBI Taxonomy" id="10224"/>
    <lineage>
        <taxon>Eukaryota</taxon>
        <taxon>Metazoa</taxon>
        <taxon>Hemichordata</taxon>
        <taxon>Enteropneusta</taxon>
        <taxon>Harrimaniidae</taxon>
        <taxon>Saccoglossus</taxon>
    </lineage>
</organism>
<evidence type="ECO:0000313" key="3">
    <source>
        <dbReference type="RefSeq" id="XP_002737707.2"/>
    </source>
</evidence>
<dbReference type="PANTHER" id="PTHR16222:SF40">
    <property type="entry name" value="ADP-RIBOSYLGLYCOHYDROLASE"/>
    <property type="match status" value="1"/>
</dbReference>
<dbReference type="InterPro" id="IPR050792">
    <property type="entry name" value="ADP-ribosylglycohydrolase"/>
</dbReference>
<dbReference type="InterPro" id="IPR036705">
    <property type="entry name" value="Ribosyl_crysJ1_sf"/>
</dbReference>
<proteinExistence type="predicted"/>
<dbReference type="PANTHER" id="PTHR16222">
    <property type="entry name" value="ADP-RIBOSYLGLYCOHYDROLASE"/>
    <property type="match status" value="1"/>
</dbReference>
<gene>
    <name evidence="3" type="primary">LOC100377833</name>
</gene>
<feature type="compositionally biased region" description="Polar residues" evidence="1">
    <location>
        <begin position="775"/>
        <end position="790"/>
    </location>
</feature>
<protein>
    <submittedName>
        <fullName evidence="3">Uncharacterized protein LOC100377833</fullName>
    </submittedName>
</protein>
<dbReference type="Pfam" id="PF03747">
    <property type="entry name" value="ADP_ribosyl_GH"/>
    <property type="match status" value="2"/>
</dbReference>
<dbReference type="InterPro" id="IPR005502">
    <property type="entry name" value="Ribosyl_crysJ1"/>
</dbReference>
<dbReference type="Proteomes" id="UP000694865">
    <property type="component" value="Unplaced"/>
</dbReference>
<dbReference type="GeneID" id="100377833"/>
<reference evidence="3" key="1">
    <citation type="submission" date="2025-08" db="UniProtKB">
        <authorList>
            <consortium name="RefSeq"/>
        </authorList>
    </citation>
    <scope>IDENTIFICATION</scope>
    <source>
        <tissue evidence="3">Testes</tissue>
    </source>
</reference>
<dbReference type="RefSeq" id="XP_002737707.2">
    <property type="nucleotide sequence ID" value="XM_002737661.2"/>
</dbReference>
<dbReference type="SUPFAM" id="SSF101478">
    <property type="entry name" value="ADP-ribosylglycohydrolase"/>
    <property type="match status" value="2"/>
</dbReference>